<proteinExistence type="predicted"/>
<name>A0ACB9EET9_ARCLA</name>
<gene>
    <name evidence="1" type="ORF">L6452_04611</name>
</gene>
<comment type="caution">
    <text evidence="1">The sequence shown here is derived from an EMBL/GenBank/DDBJ whole genome shotgun (WGS) entry which is preliminary data.</text>
</comment>
<dbReference type="Proteomes" id="UP001055879">
    <property type="component" value="Linkage Group LG02"/>
</dbReference>
<organism evidence="1 2">
    <name type="scientific">Arctium lappa</name>
    <name type="common">Greater burdock</name>
    <name type="synonym">Lappa major</name>
    <dbReference type="NCBI Taxonomy" id="4217"/>
    <lineage>
        <taxon>Eukaryota</taxon>
        <taxon>Viridiplantae</taxon>
        <taxon>Streptophyta</taxon>
        <taxon>Embryophyta</taxon>
        <taxon>Tracheophyta</taxon>
        <taxon>Spermatophyta</taxon>
        <taxon>Magnoliopsida</taxon>
        <taxon>eudicotyledons</taxon>
        <taxon>Gunneridae</taxon>
        <taxon>Pentapetalae</taxon>
        <taxon>asterids</taxon>
        <taxon>campanulids</taxon>
        <taxon>Asterales</taxon>
        <taxon>Asteraceae</taxon>
        <taxon>Carduoideae</taxon>
        <taxon>Cardueae</taxon>
        <taxon>Arctiinae</taxon>
        <taxon>Arctium</taxon>
    </lineage>
</organism>
<reference evidence="1 2" key="2">
    <citation type="journal article" date="2022" name="Mol. Ecol. Resour.">
        <title>The genomes of chicory, endive, great burdock and yacon provide insights into Asteraceae paleo-polyploidization history and plant inulin production.</title>
        <authorList>
            <person name="Fan W."/>
            <person name="Wang S."/>
            <person name="Wang H."/>
            <person name="Wang A."/>
            <person name="Jiang F."/>
            <person name="Liu H."/>
            <person name="Zhao H."/>
            <person name="Xu D."/>
            <person name="Zhang Y."/>
        </authorList>
    </citation>
    <scope>NUCLEOTIDE SEQUENCE [LARGE SCALE GENOMIC DNA]</scope>
    <source>
        <strain evidence="2">cv. Niubang</strain>
    </source>
</reference>
<sequence length="1349" mass="152897">MASNGYGNNEENQSADHFSFARSYQIEALEQAMKQNTIVFLETGSGKTLIAIMLLRRYAHLFRKPKPFISVFLVPTVVLVKQQAEAVRKHIDLKVEEYWGEKGVDYWNAADWKKQQDENELLVMTHDILLDALRHRFLSLDIIKVLIFDECHNAKKRHPYALIMTEFYHRQLQVGGSQLPRILGMTASPVKAKGSNSSSDYWKQIDKLETLMNSKVYTCASESVLAKYIPFSNAKYMLYEDVEVPSHVFEGLKSNLLILRNKHESTIRNANLSEASMENAMRRLSKLSSTFEFCLDELGIWLASKGDEWLITDVNEASVSIGLLSTKVVALIKALVEYRHVNDMRCIIFVERVITAIVLKSLLQELQPYLFGWKTEYTAGNHSAMQSQSRGVQNKIVDEFRKGMVNIIVATSILEEGLDVQSCNLVIRFDLSSTVCSFIQSRGRARMRDSDFLLLIRSGDDETINKVKNYLESGKIMREESLKNASQPCHPLDSEIFNEVVLHVESTGATLSLSSSIAMVYFYCSRLPSDGYFKPYPRFVIDKESTTCSIYFPKSCPLPSVHVSGNVKVLKQLACLEACKQLHAMGALTDNLVPDTVEKAAIDAKEPAYEYVEEQVQYMPPELIGQFGDDSSKLYYFYSIKLKKNFDYDVPLQDIVLGVSTKFEIDDDELSFDLEADRGSIAVSLTYSGTCLLTSKQIILSNQFQMMVLRVLLDHSILKLKNSFDALKNDPVVCDYILLPSNGLQNSLVIDWKSVQSVQFPYESAAKCSLTGDNHQQVHTKNGLTCSCLMENSLVCTPHNGHLYCTTKRLVGLNGKSAMQNREGEAVTYKDYYKKRHGIDLQYEEESFFSARQLFTVRNRLQRGRYHKEKETNSAGVELPSELCDIFMTPISISTFYSFSFVPSIMHRIESWLLALNLKEMHFGRSRPNGNIPTLKVLEAITTKKCLEPFHLESLETLGDSFLKYAASQQLFKTLQDQHEGILSSHREKVIRNVSLCKLGCNRKLPGFIRNEPSDPKTWVIPGDFSDTSKWEEEVLSNERKIYVGRKRTIKKKVVADVVEALIGVFLVEGGEMAALSFMSWLGINVDLVNKPYVREVTLEPERFLNIRHLESLLGYTFRDASLLVEALTHGSYMLPEIPRCYQRLEFLGDAVLDYLITAHLYNKYPGMSPGMLTDMRSASVNNDCYAQSAVKVELHKHILHGSHELHRHIVSSVNDFDVLSVTSTFGWESETSFPKVLGDVIESLAGAIFVDSGYDKDRVFKSIRPLLEPLITPETLKLHPVNELRDLCLKNHFEKKKSAKRSDDGTILCTIEVETDEGVIKDTRKAADKKMAERLASKAVLKILKTSL</sequence>
<evidence type="ECO:0000313" key="1">
    <source>
        <dbReference type="EMBL" id="KAI3757078.1"/>
    </source>
</evidence>
<reference evidence="2" key="1">
    <citation type="journal article" date="2022" name="Mol. Ecol. Resour.">
        <title>The genomes of chicory, endive, great burdock and yacon provide insights into Asteraceae palaeo-polyploidization history and plant inulin production.</title>
        <authorList>
            <person name="Fan W."/>
            <person name="Wang S."/>
            <person name="Wang H."/>
            <person name="Wang A."/>
            <person name="Jiang F."/>
            <person name="Liu H."/>
            <person name="Zhao H."/>
            <person name="Xu D."/>
            <person name="Zhang Y."/>
        </authorList>
    </citation>
    <scope>NUCLEOTIDE SEQUENCE [LARGE SCALE GENOMIC DNA]</scope>
    <source>
        <strain evidence="2">cv. Niubang</strain>
    </source>
</reference>
<accession>A0ACB9EET9</accession>
<protein>
    <submittedName>
        <fullName evidence="1">Uncharacterized protein</fullName>
    </submittedName>
</protein>
<dbReference type="EMBL" id="CM042048">
    <property type="protein sequence ID" value="KAI3757078.1"/>
    <property type="molecule type" value="Genomic_DNA"/>
</dbReference>
<evidence type="ECO:0000313" key="2">
    <source>
        <dbReference type="Proteomes" id="UP001055879"/>
    </source>
</evidence>
<keyword evidence="2" id="KW-1185">Reference proteome</keyword>